<protein>
    <submittedName>
        <fullName evidence="2">Uncharacterized protein</fullName>
    </submittedName>
</protein>
<evidence type="ECO:0000313" key="3">
    <source>
        <dbReference type="Proteomes" id="UP001153321"/>
    </source>
</evidence>
<dbReference type="AlphaFoldDB" id="A0A9P0HW35"/>
<feature type="region of interest" description="Disordered" evidence="1">
    <location>
        <begin position="90"/>
        <end position="132"/>
    </location>
</feature>
<reference evidence="2" key="1">
    <citation type="submission" date="2022-02" db="EMBL/GenBank/DDBJ databases">
        <authorList>
            <person name="King R."/>
        </authorList>
    </citation>
    <scope>NUCLEOTIDE SEQUENCE</scope>
</reference>
<dbReference type="Proteomes" id="UP001153321">
    <property type="component" value="Chromosome 11"/>
</dbReference>
<name>A0A9P0HW35_SPOLI</name>
<gene>
    <name evidence="2" type="ORF">SPLIT_LOCUS936</name>
</gene>
<dbReference type="EMBL" id="LR824542">
    <property type="protein sequence ID" value="CAH1635574.1"/>
    <property type="molecule type" value="Genomic_DNA"/>
</dbReference>
<sequence length="132" mass="14732">MAKASLSHPAKSRMSNLMKITLQHYLPTYTVLRTSALVNDKQFYDNGEKVVRDDRVHKQSHACEVVGAAVEATDADKAATEQVVDLPRISPGRGADLCGPRARRPHHRSVTNQRRAGHALRPSLGKTKRHRY</sequence>
<accession>A0A9P0HW35</accession>
<organism evidence="2 3">
    <name type="scientific">Spodoptera littoralis</name>
    <name type="common">Egyptian cotton leafworm</name>
    <dbReference type="NCBI Taxonomy" id="7109"/>
    <lineage>
        <taxon>Eukaryota</taxon>
        <taxon>Metazoa</taxon>
        <taxon>Ecdysozoa</taxon>
        <taxon>Arthropoda</taxon>
        <taxon>Hexapoda</taxon>
        <taxon>Insecta</taxon>
        <taxon>Pterygota</taxon>
        <taxon>Neoptera</taxon>
        <taxon>Endopterygota</taxon>
        <taxon>Lepidoptera</taxon>
        <taxon>Glossata</taxon>
        <taxon>Ditrysia</taxon>
        <taxon>Noctuoidea</taxon>
        <taxon>Noctuidae</taxon>
        <taxon>Amphipyrinae</taxon>
        <taxon>Spodoptera</taxon>
    </lineage>
</organism>
<evidence type="ECO:0000313" key="2">
    <source>
        <dbReference type="EMBL" id="CAH1635574.1"/>
    </source>
</evidence>
<keyword evidence="3" id="KW-1185">Reference proteome</keyword>
<evidence type="ECO:0000256" key="1">
    <source>
        <dbReference type="SAM" id="MobiDB-lite"/>
    </source>
</evidence>
<proteinExistence type="predicted"/>